<dbReference type="PaxDb" id="30732-ENSOMEP00000016481"/>
<dbReference type="Ensembl" id="ENSOMET00000024956.1">
    <property type="protein sequence ID" value="ENSOMEP00000016481.1"/>
    <property type="gene ID" value="ENSOMEG00000018190.1"/>
</dbReference>
<evidence type="ECO:0000256" key="9">
    <source>
        <dbReference type="SAM" id="MobiDB-lite"/>
    </source>
</evidence>
<evidence type="ECO:0000256" key="6">
    <source>
        <dbReference type="ARBA" id="ARBA00022889"/>
    </source>
</evidence>
<dbReference type="FunFam" id="4.10.410.10:FF:000020">
    <property type="entry name" value="Collagen, type VI, alpha 3"/>
    <property type="match status" value="1"/>
</dbReference>
<dbReference type="FunFam" id="4.10.410.10:FF:000040">
    <property type="entry name" value="Serine protease inhibitor, putative"/>
    <property type="match status" value="1"/>
</dbReference>
<dbReference type="CDD" id="cd22629">
    <property type="entry name" value="Kunitz_collagen_alpha3_VI"/>
    <property type="match status" value="1"/>
</dbReference>
<accession>A0A3B3CF82</accession>
<dbReference type="SUPFAM" id="SSF49265">
    <property type="entry name" value="Fibronectin type III"/>
    <property type="match status" value="1"/>
</dbReference>
<dbReference type="InterPro" id="IPR008160">
    <property type="entry name" value="Collagen"/>
</dbReference>
<keyword evidence="8" id="KW-1015">Disulfide bond</keyword>
<feature type="domain" description="VWFA" evidence="10">
    <location>
        <begin position="1621"/>
        <end position="1762"/>
    </location>
</feature>
<keyword evidence="3" id="KW-0272">Extracellular matrix</keyword>
<dbReference type="GO" id="GO:0007155">
    <property type="term" value="P:cell adhesion"/>
    <property type="evidence" value="ECO:0007669"/>
    <property type="project" value="UniProtKB-KW"/>
</dbReference>
<dbReference type="SUPFAM" id="SSF53300">
    <property type="entry name" value="vWA-like"/>
    <property type="match status" value="8"/>
</dbReference>
<dbReference type="PROSITE" id="PS50279">
    <property type="entry name" value="BPTI_KUNITZ_2"/>
    <property type="match status" value="2"/>
</dbReference>
<dbReference type="InterPro" id="IPR013783">
    <property type="entry name" value="Ig-like_fold"/>
</dbReference>
<dbReference type="PRINTS" id="PR00453">
    <property type="entry name" value="VWFADOMAIN"/>
</dbReference>
<dbReference type="InterPro" id="IPR003961">
    <property type="entry name" value="FN3_dom"/>
</dbReference>
<dbReference type="Gene3D" id="4.10.410.10">
    <property type="entry name" value="Pancreatic trypsin inhibitor Kunitz domain"/>
    <property type="match status" value="2"/>
</dbReference>
<keyword evidence="14" id="KW-1185">Reference proteome</keyword>
<keyword evidence="5" id="KW-0677">Repeat</keyword>
<keyword evidence="6" id="KW-0130">Cell adhesion</keyword>
<evidence type="ECO:0000259" key="10">
    <source>
        <dbReference type="PROSITE" id="PS50234"/>
    </source>
</evidence>
<dbReference type="PROSITE" id="PS50853">
    <property type="entry name" value="FN3"/>
    <property type="match status" value="1"/>
</dbReference>
<keyword evidence="7" id="KW-0176">Collagen</keyword>
<dbReference type="Proteomes" id="UP000261560">
    <property type="component" value="Unplaced"/>
</dbReference>
<evidence type="ECO:0000256" key="5">
    <source>
        <dbReference type="ARBA" id="ARBA00022737"/>
    </source>
</evidence>
<evidence type="ECO:0000259" key="12">
    <source>
        <dbReference type="PROSITE" id="PS50853"/>
    </source>
</evidence>
<dbReference type="CDD" id="cd01472">
    <property type="entry name" value="vWA_collagen"/>
    <property type="match status" value="2"/>
</dbReference>
<dbReference type="PRINTS" id="PR00759">
    <property type="entry name" value="BASICPTASE"/>
</dbReference>
<feature type="domain" description="VWFA" evidence="10">
    <location>
        <begin position="927"/>
        <end position="1106"/>
    </location>
</feature>
<feature type="region of interest" description="Disordered" evidence="9">
    <location>
        <begin position="2168"/>
        <end position="2200"/>
    </location>
</feature>
<feature type="domain" description="BPTI/Kunitz inhibitor" evidence="11">
    <location>
        <begin position="2302"/>
        <end position="2352"/>
    </location>
</feature>
<feature type="domain" description="BPTI/Kunitz inhibitor" evidence="11">
    <location>
        <begin position="2220"/>
        <end position="2271"/>
    </location>
</feature>
<dbReference type="Pfam" id="PF01391">
    <property type="entry name" value="Collagen"/>
    <property type="match status" value="2"/>
</dbReference>
<keyword evidence="4" id="KW-0732">Signal</keyword>
<dbReference type="InterPro" id="IPR036880">
    <property type="entry name" value="Kunitz_BPTI_sf"/>
</dbReference>
<feature type="compositionally biased region" description="Low complexity" evidence="9">
    <location>
        <begin position="1408"/>
        <end position="1422"/>
    </location>
</feature>
<dbReference type="Gene3D" id="2.60.40.10">
    <property type="entry name" value="Immunoglobulins"/>
    <property type="match status" value="1"/>
</dbReference>
<feature type="compositionally biased region" description="Basic and acidic residues" evidence="9">
    <location>
        <begin position="1424"/>
        <end position="1434"/>
    </location>
</feature>
<feature type="domain" description="Fibronectin type-III" evidence="12">
    <location>
        <begin position="2086"/>
        <end position="2175"/>
    </location>
</feature>
<evidence type="ECO:0000259" key="11">
    <source>
        <dbReference type="PROSITE" id="PS50279"/>
    </source>
</evidence>
<feature type="domain" description="VWFA" evidence="10">
    <location>
        <begin position="1838"/>
        <end position="2040"/>
    </location>
</feature>
<dbReference type="Gene3D" id="3.40.50.410">
    <property type="entry name" value="von Willebrand factor, type A domain"/>
    <property type="match status" value="7"/>
</dbReference>
<evidence type="ECO:0000256" key="1">
    <source>
        <dbReference type="ARBA" id="ARBA00004498"/>
    </source>
</evidence>
<feature type="domain" description="VWFA" evidence="10">
    <location>
        <begin position="526"/>
        <end position="702"/>
    </location>
</feature>
<dbReference type="STRING" id="30732.ENSOMEP00000016481"/>
<dbReference type="Pfam" id="PF00014">
    <property type="entry name" value="Kunitz_BPTI"/>
    <property type="match status" value="2"/>
</dbReference>
<dbReference type="Pfam" id="PF00041">
    <property type="entry name" value="fn3"/>
    <property type="match status" value="1"/>
</dbReference>
<feature type="region of interest" description="Disordered" evidence="9">
    <location>
        <begin position="1539"/>
        <end position="1590"/>
    </location>
</feature>
<dbReference type="CDD" id="cd22635">
    <property type="entry name" value="Kunitz_papilin"/>
    <property type="match status" value="1"/>
</dbReference>
<dbReference type="GO" id="GO:0005581">
    <property type="term" value="C:collagen trimer"/>
    <property type="evidence" value="ECO:0007669"/>
    <property type="project" value="UniProtKB-KW"/>
</dbReference>
<dbReference type="SMART" id="SM00327">
    <property type="entry name" value="VWA"/>
    <property type="match status" value="8"/>
</dbReference>
<feature type="compositionally biased region" description="Low complexity" evidence="9">
    <location>
        <begin position="1436"/>
        <end position="1452"/>
    </location>
</feature>
<sequence length="2372" mass="258688">MNSEFNKTCLLKQAPGHCYSGSRQKYTWPLDKLKKADIVFLVDGSINFSPRNFKEVKDFIYNITDSFYDEDDRLQISLAHYAADVTDSFFLNTYDNRDDILNAVKQVEYKGGRRINTGAAIRHIQNVHFTKARGSRMDQGVPQILMLVTGGISADDSKTAALALKGKGVKVFAVGVGDIQRELEGIASEPSTVARASTSQKLSELNEQILVILNDLITGQKLCILSCCSPKLTRVKSHSFAACNIEVLVGFDVSGPNIFSVQTNLQSKMGAILQRIAQMEAISCSGGQTPNVQMDRSDGNLRSRGPHAQFTKVFFLFLAGGPRKDIVFLVDGSDDVGSEFAIIQDFISKIVESLDVGEKKIRIGVAQYSDFAKAHMNLNTHTTKQSVLNGIREIRQQGGTQRNLGRALGFVRQDMLRPVKGSREEEGVPQFLIIVSSGSSTDDIRRPVSDLKQSRVVTLNIGTRDISSTELRTVSSLPTYAFTVDDLPSLHTVQFSLIDILTDSSGDYIQPKPLAPEITAGGEKQDIVFLIDGSTSTRSVFQSIQNFIRRLVGKLDIGLDKVRVSVVQYSDDPKVEFLLNAHSTKNEVQEGILRLTNKGGSLRNTGRALQWVLRNIFQRSAGSRIEEGVPQFLFVLTGGKSSDDVSQAADLLKRNRIAPVPIGSADADSSELRQISLNPELVYVVNSFQQLAEVEQRLFDSVISMSTDDIARANVPPSVYPDLLNLGKKDIIFLIDGSDSTGPTGIAHMRDFILKIVQQLNVQRDQVHVGVVQYAERIKTEFSLNSHTNKPDVIKAVQRLRNIGGRSSELPDAIDYVMKNEFQPFAGARPADASQHLVLVTAGRSSKDVSPYGQLLKSKQINCIVISAGRADARQLTQIASNPKDVLSMISLSELQTQRILQEFTARLTGSTAVKTPDVKVSPKQADIVFLVDGSMNLGPSNFQEVKDFIGSFIDAFYDEDDRLQISLAHYAADVTDSFFLNTYDNRDDILNAVGQVEYKGGRRINTGAAIRHIQNVHFTKARGSRMDQGVPQILMLVTGGISADDSKTAALALKGKGVKVFAVGVGDIQRELEGIASEPSTVARASTFRGLSELNEQILVILTDVITGVKSHSFAACNIEVLVGFDVSGPNIFSVQTNLQSKMGAILQRIAQMEAISCSGGQTPNVQVGMLALDSASEPVQLDFTDNPQQLFRDFRALGSRGPFSLNGQTIAEYINRFKIRQDNTVKVIIHLTDGLDAPYSVMKQKIEELRQSGVNSFILVGLERAENFEQALLLEFGRGFKYTRPLKLNIMDLDYELLEELDNIAERECCGVPCKCTGHRGDRGAVGQPGLKGSPGLPGSQGHPGDEGGPGERGPPGVNGTQGFQGCPGQRGVKGSHGYSGDKGDAGEIGLDGINGEEGKSGVAGPPGDRGNPGRRGTTGQDNRREGPKGDPGDAGPAGADGRRGPAGQAGNPGDRGSNGLPGEPGIGGPRGPRGPNGAPGSIGEDGNPGPRGSGGKPGSQGGKGRQGPLGRKVLERFRFLACLLIIGDEGFPGFSGPKGVAGEPGTRGGPGPKGNQGQRGVSGSSGSLGQKGEDGYPGPHGAKGPRGPGVVQCDLVKKIRDNCPCCFGKLECPLYPTELAFALDISRGLNRAAFNKMRNAVVRLVKDITIAESNCPRGARVALTLYNNEVITEIRFSDAMKKRALIERIEGLQIPQSNKPRSLDTAMSFVAQNTFKRVRSGFLMRKVAIFFVGDQVGQGQAISNAALRLHDAGIATLFLVNQPDRTLSSAVQVNSTTLADVIVLPSAKLEYSSVIQKVMNCHVCLDVCSPDQTCDYTPTSASRDKRSFTSDIDIDIAFLIDSSETTYPSFFTSIKHYIAHIVEHLYISSNPTSSVHHARVSVVQHAPYAYIQNKTGSPIHVDIGLTEQHSAQDLVKFIQEKTHQLEGGRALASAIESTVEQVFEKAPLPRDRKVLMLFVTGSVEEEKEKLVRIATEIKCRGYFLVIFAVGQTLSAGDAHVLSLMASEPSDVFFKQLDTVSVFYNKHIQAFGQLLPKYISIDNAFYMSPEMSKSCQWFQNDQPMKHALNPSKQQDHQTVHQMKHNDELHVSSITSHSLKLGWSDADPKLSVYFEIMVTRFNDHSLVLKTNTSSTELTVDNLESAQTYHVVVTAFTAEGQTISTYKGTVTTSESSQTHTNKDTSVRPTPPRARRKDGNTEIRRWQFSEKGRVNELADPCSLGFDPGMPCKDYQAKWYYDRQNGFCTQFWYGGCGGNDNRFDTEALCLKREKSQMQPEAEKLKQVKDPPAPAFLTSFPVDICQLPKQEGSCAKFVLKWHYDTITKSCIRFWYGGCDGNQNRFDTFEQCEEACGKRVKAGPFTKIKYSSVKNI</sequence>
<dbReference type="CDD" id="cd00063">
    <property type="entry name" value="FN3"/>
    <property type="match status" value="1"/>
</dbReference>
<keyword evidence="2" id="KW-0964">Secreted</keyword>
<evidence type="ECO:0000256" key="3">
    <source>
        <dbReference type="ARBA" id="ARBA00022530"/>
    </source>
</evidence>
<organism evidence="13 14">
    <name type="scientific">Oryzias melastigma</name>
    <name type="common">Marine medaka</name>
    <dbReference type="NCBI Taxonomy" id="30732"/>
    <lineage>
        <taxon>Eukaryota</taxon>
        <taxon>Metazoa</taxon>
        <taxon>Chordata</taxon>
        <taxon>Craniata</taxon>
        <taxon>Vertebrata</taxon>
        <taxon>Euteleostomi</taxon>
        <taxon>Actinopterygii</taxon>
        <taxon>Neopterygii</taxon>
        <taxon>Teleostei</taxon>
        <taxon>Neoteleostei</taxon>
        <taxon>Acanthomorphata</taxon>
        <taxon>Ovalentaria</taxon>
        <taxon>Atherinomorphae</taxon>
        <taxon>Beloniformes</taxon>
        <taxon>Adrianichthyidae</taxon>
        <taxon>Oryziinae</taxon>
        <taxon>Oryzias</taxon>
    </lineage>
</organism>
<dbReference type="FunFam" id="3.40.50.410:FF:000021">
    <property type="entry name" value="Collagen, type VI, alpha 3"/>
    <property type="match status" value="1"/>
</dbReference>
<evidence type="ECO:0000313" key="13">
    <source>
        <dbReference type="Ensembl" id="ENSOMEP00000016481.1"/>
    </source>
</evidence>
<feature type="compositionally biased region" description="Gly residues" evidence="9">
    <location>
        <begin position="1465"/>
        <end position="1474"/>
    </location>
</feature>
<evidence type="ECO:0000256" key="7">
    <source>
        <dbReference type="ARBA" id="ARBA00023119"/>
    </source>
</evidence>
<evidence type="ECO:0000256" key="4">
    <source>
        <dbReference type="ARBA" id="ARBA00022729"/>
    </source>
</evidence>
<dbReference type="InterPro" id="IPR036465">
    <property type="entry name" value="vWFA_dom_sf"/>
</dbReference>
<gene>
    <name evidence="13" type="primary">COL6A3</name>
</gene>
<dbReference type="Pfam" id="PF00092">
    <property type="entry name" value="VWA"/>
    <property type="match status" value="7"/>
</dbReference>
<protein>
    <submittedName>
        <fullName evidence="13">Collagen type VI alpha 3 chain</fullName>
    </submittedName>
</protein>
<dbReference type="InterPro" id="IPR050525">
    <property type="entry name" value="ECM_Assembly_Org"/>
</dbReference>
<dbReference type="FunFam" id="3.40.50.410:FF:000003">
    <property type="entry name" value="Collagen type VI alpha 3 chain"/>
    <property type="match status" value="5"/>
</dbReference>
<feature type="compositionally biased region" description="Low complexity" evidence="9">
    <location>
        <begin position="1330"/>
        <end position="1345"/>
    </location>
</feature>
<dbReference type="SMART" id="SM00131">
    <property type="entry name" value="KU"/>
    <property type="match status" value="2"/>
</dbReference>
<feature type="compositionally biased region" description="Polar residues" evidence="9">
    <location>
        <begin position="2168"/>
        <end position="2179"/>
    </location>
</feature>
<dbReference type="GO" id="GO:0004867">
    <property type="term" value="F:serine-type endopeptidase inhibitor activity"/>
    <property type="evidence" value="ECO:0007669"/>
    <property type="project" value="InterPro"/>
</dbReference>
<dbReference type="InterPro" id="IPR002223">
    <property type="entry name" value="Kunitz_BPTI"/>
</dbReference>
<dbReference type="SUPFAM" id="SSF57362">
    <property type="entry name" value="BPTI-like"/>
    <property type="match status" value="2"/>
</dbReference>
<evidence type="ECO:0000313" key="14">
    <source>
        <dbReference type="Proteomes" id="UP000261560"/>
    </source>
</evidence>
<feature type="compositionally biased region" description="Gly residues" evidence="9">
    <location>
        <begin position="1492"/>
        <end position="1510"/>
    </location>
</feature>
<feature type="region of interest" description="Disordered" evidence="9">
    <location>
        <begin position="1327"/>
        <end position="1512"/>
    </location>
</feature>
<evidence type="ECO:0000256" key="8">
    <source>
        <dbReference type="ARBA" id="ARBA00023157"/>
    </source>
</evidence>
<reference evidence="13" key="2">
    <citation type="submission" date="2025-09" db="UniProtKB">
        <authorList>
            <consortium name="Ensembl"/>
        </authorList>
    </citation>
    <scope>IDENTIFICATION</scope>
</reference>
<dbReference type="PANTHER" id="PTHR24020:SF13">
    <property type="entry name" value="COLLAGEN ALPHA-3(VI) CHAIN"/>
    <property type="match status" value="1"/>
</dbReference>
<dbReference type="PROSITE" id="PS50234">
    <property type="entry name" value="VWFA"/>
    <property type="match status" value="7"/>
</dbReference>
<dbReference type="CDD" id="cd01450">
    <property type="entry name" value="vWFA_subfamily_ECM"/>
    <property type="match status" value="2"/>
</dbReference>
<evidence type="ECO:0000256" key="2">
    <source>
        <dbReference type="ARBA" id="ARBA00022525"/>
    </source>
</evidence>
<feature type="domain" description="VWFA" evidence="10">
    <location>
        <begin position="37"/>
        <end position="216"/>
    </location>
</feature>
<reference evidence="13" key="1">
    <citation type="submission" date="2025-08" db="UniProtKB">
        <authorList>
            <consortium name="Ensembl"/>
        </authorList>
    </citation>
    <scope>IDENTIFICATION</scope>
</reference>
<name>A0A3B3CF82_ORYME</name>
<dbReference type="InterPro" id="IPR020901">
    <property type="entry name" value="Prtase_inh_Kunz-CS"/>
</dbReference>
<dbReference type="OMA" id="FAACNIE"/>
<feature type="domain" description="VWFA" evidence="10">
    <location>
        <begin position="730"/>
        <end position="908"/>
    </location>
</feature>
<comment type="subcellular location">
    <subcellularLocation>
        <location evidence="1">Secreted</location>
        <location evidence="1">Extracellular space</location>
        <location evidence="1">Extracellular matrix</location>
    </subcellularLocation>
</comment>
<feature type="compositionally biased region" description="Gly residues" evidence="9">
    <location>
        <begin position="1548"/>
        <end position="1557"/>
    </location>
</feature>
<dbReference type="InterPro" id="IPR036116">
    <property type="entry name" value="FN3_sf"/>
</dbReference>
<dbReference type="InterPro" id="IPR002035">
    <property type="entry name" value="VWF_A"/>
</dbReference>
<proteinExistence type="predicted"/>
<dbReference type="PROSITE" id="PS00280">
    <property type="entry name" value="BPTI_KUNITZ_1"/>
    <property type="match status" value="2"/>
</dbReference>
<dbReference type="FunFam" id="3.40.50.410:FF:000016">
    <property type="entry name" value="Collagen type VI alpha 3 chain"/>
    <property type="match status" value="1"/>
</dbReference>
<dbReference type="GeneTree" id="ENSGT00940000156462"/>
<dbReference type="PANTHER" id="PTHR24020">
    <property type="entry name" value="COLLAGEN ALPHA"/>
    <property type="match status" value="1"/>
</dbReference>
<feature type="compositionally biased region" description="Low complexity" evidence="9">
    <location>
        <begin position="1558"/>
        <end position="1573"/>
    </location>
</feature>
<feature type="domain" description="VWFA" evidence="10">
    <location>
        <begin position="325"/>
        <end position="501"/>
    </location>
</feature>